<dbReference type="SUPFAM" id="SSF117281">
    <property type="entry name" value="Kelch motif"/>
    <property type="match status" value="2"/>
</dbReference>
<dbReference type="InterPro" id="IPR015915">
    <property type="entry name" value="Kelch-typ_b-propeller"/>
</dbReference>
<dbReference type="Pfam" id="PF24681">
    <property type="entry name" value="Kelch_KLHDC2_KLHL20_DRC7"/>
    <property type="match status" value="1"/>
</dbReference>
<evidence type="ECO:0000313" key="1">
    <source>
        <dbReference type="EMBL" id="MBC5646507.1"/>
    </source>
</evidence>
<sequence>MKTLNKLFSYLMILSSVLMLSCKDNDDMVPDEGEENNVPIGKWSRVSDFDGVPRSGASSFTIGNKGYLLCGYDGKKCLSDVWEYDMERDIWTQKAAFPGTSRHLAVAMAVDGKGYFGTGYDGTDRLNDFWEYDPVANSWTQKADFLGSARHGAVAFGIGNKGYLGCGYDEACLKDFYAFTPLSNSWVQIASIGGLDTIDNIGGSKRKGATSFVINDIAYVCGGINNGNYAEDFWKYDPAAEKWTRLRDISDTSDDSYDDDYDMLGTDKVAFVIGGAAYLTCGGSGSLRLETWKYVPQTDLWESVARFKGTSRTGTVSFSNGGRGFVVTGKNSTNYFDDIWEFDPDEYDDDDY</sequence>
<proteinExistence type="predicted"/>
<keyword evidence="2" id="KW-1185">Reference proteome</keyword>
<name>A0ABR7E9R0_9BACT</name>
<dbReference type="EMBL" id="JACOOI010000061">
    <property type="protein sequence ID" value="MBC5646507.1"/>
    <property type="molecule type" value="Genomic_DNA"/>
</dbReference>
<gene>
    <name evidence="1" type="ORF">H8S77_26955</name>
</gene>
<accession>A0ABR7E9R0</accession>
<dbReference type="Proteomes" id="UP000644010">
    <property type="component" value="Unassembled WGS sequence"/>
</dbReference>
<dbReference type="Gene3D" id="2.120.10.80">
    <property type="entry name" value="Kelch-type beta propeller"/>
    <property type="match status" value="2"/>
</dbReference>
<organism evidence="1 2">
    <name type="scientific">Parabacteroides segnis</name>
    <dbReference type="NCBI Taxonomy" id="2763058"/>
    <lineage>
        <taxon>Bacteria</taxon>
        <taxon>Pseudomonadati</taxon>
        <taxon>Bacteroidota</taxon>
        <taxon>Bacteroidia</taxon>
        <taxon>Bacteroidales</taxon>
        <taxon>Tannerellaceae</taxon>
        <taxon>Parabacteroides</taxon>
    </lineage>
</organism>
<reference evidence="1 2" key="1">
    <citation type="submission" date="2020-08" db="EMBL/GenBank/DDBJ databases">
        <title>Genome public.</title>
        <authorList>
            <person name="Liu C."/>
            <person name="Sun Q."/>
        </authorList>
    </citation>
    <scope>NUCLEOTIDE SEQUENCE [LARGE SCALE GENOMIC DNA]</scope>
    <source>
        <strain evidence="1 2">BX2</strain>
    </source>
</reference>
<comment type="caution">
    <text evidence="1">The sequence shown here is derived from an EMBL/GenBank/DDBJ whole genome shotgun (WGS) entry which is preliminary data.</text>
</comment>
<dbReference type="PANTHER" id="PTHR45632">
    <property type="entry name" value="LD33804P"/>
    <property type="match status" value="1"/>
</dbReference>
<dbReference type="PROSITE" id="PS51257">
    <property type="entry name" value="PROKAR_LIPOPROTEIN"/>
    <property type="match status" value="1"/>
</dbReference>
<dbReference type="Pfam" id="PF01344">
    <property type="entry name" value="Kelch_1"/>
    <property type="match status" value="1"/>
</dbReference>
<evidence type="ECO:0000313" key="2">
    <source>
        <dbReference type="Proteomes" id="UP000644010"/>
    </source>
</evidence>
<dbReference type="InterPro" id="IPR006652">
    <property type="entry name" value="Kelch_1"/>
</dbReference>
<protein>
    <submittedName>
        <fullName evidence="1">Galactose oxidase</fullName>
    </submittedName>
</protein>